<evidence type="ECO:0000256" key="16">
    <source>
        <dbReference type="ARBA" id="ARBA00023136"/>
    </source>
</evidence>
<dbReference type="InterPro" id="IPR045603">
    <property type="entry name" value="QcrA_N"/>
</dbReference>
<keyword evidence="8 21" id="KW-0812">Transmembrane</keyword>
<dbReference type="PROSITE" id="PS51296">
    <property type="entry name" value="RIESKE"/>
    <property type="match status" value="1"/>
</dbReference>
<keyword evidence="13" id="KW-0560">Oxidoreductase</keyword>
<keyword evidence="14" id="KW-0408">Iron</keyword>
<accession>A0A895YQ05</accession>
<keyword evidence="17" id="KW-1015">Disulfide bond</keyword>
<dbReference type="Pfam" id="PF19297">
    <property type="entry name" value="QcrA_N"/>
    <property type="match status" value="1"/>
</dbReference>
<dbReference type="InterPro" id="IPR036922">
    <property type="entry name" value="Rieske_2Fe-2S_sf"/>
</dbReference>
<evidence type="ECO:0000256" key="5">
    <source>
        <dbReference type="ARBA" id="ARBA00022448"/>
    </source>
</evidence>
<dbReference type="GO" id="GO:0051537">
    <property type="term" value="F:2 iron, 2 sulfur cluster binding"/>
    <property type="evidence" value="ECO:0007669"/>
    <property type="project" value="UniProtKB-KW"/>
</dbReference>
<evidence type="ECO:0000256" key="11">
    <source>
        <dbReference type="ARBA" id="ARBA00022982"/>
    </source>
</evidence>
<dbReference type="Pfam" id="PF00355">
    <property type="entry name" value="Rieske"/>
    <property type="match status" value="1"/>
</dbReference>
<evidence type="ECO:0000256" key="12">
    <source>
        <dbReference type="ARBA" id="ARBA00022989"/>
    </source>
</evidence>
<keyword evidence="10" id="KW-0479">Metal-binding</keyword>
<evidence type="ECO:0000256" key="19">
    <source>
        <dbReference type="ARBA" id="ARBA00032409"/>
    </source>
</evidence>
<keyword evidence="12 21" id="KW-1133">Transmembrane helix</keyword>
<dbReference type="GO" id="GO:0005886">
    <property type="term" value="C:plasma membrane"/>
    <property type="evidence" value="ECO:0007669"/>
    <property type="project" value="UniProtKB-SubCell"/>
</dbReference>
<evidence type="ECO:0000256" key="3">
    <source>
        <dbReference type="ARBA" id="ARBA00010651"/>
    </source>
</evidence>
<dbReference type="EMBL" id="CP070499">
    <property type="protein sequence ID" value="QSB16200.1"/>
    <property type="molecule type" value="Genomic_DNA"/>
</dbReference>
<evidence type="ECO:0000313" key="24">
    <source>
        <dbReference type="Proteomes" id="UP000662857"/>
    </source>
</evidence>
<keyword evidence="6" id="KW-1003">Cell membrane</keyword>
<evidence type="ECO:0000256" key="1">
    <source>
        <dbReference type="ARBA" id="ARBA00002494"/>
    </source>
</evidence>
<evidence type="ECO:0000256" key="14">
    <source>
        <dbReference type="ARBA" id="ARBA00023004"/>
    </source>
</evidence>
<dbReference type="Gene3D" id="2.102.10.10">
    <property type="entry name" value="Rieske [2Fe-2S] iron-sulphur domain"/>
    <property type="match status" value="1"/>
</dbReference>
<dbReference type="KEGG" id="nhy:JQS43_07845"/>
<evidence type="ECO:0000256" key="18">
    <source>
        <dbReference type="ARBA" id="ARBA00029586"/>
    </source>
</evidence>
<feature type="transmembrane region" description="Helical" evidence="21">
    <location>
        <begin position="182"/>
        <end position="203"/>
    </location>
</feature>
<evidence type="ECO:0000313" key="23">
    <source>
        <dbReference type="EMBL" id="QSB16200.1"/>
    </source>
</evidence>
<keyword evidence="15" id="KW-0411">Iron-sulfur</keyword>
<gene>
    <name evidence="23" type="ORF">JQS43_07845</name>
</gene>
<keyword evidence="5" id="KW-0813">Transport</keyword>
<dbReference type="Proteomes" id="UP000662857">
    <property type="component" value="Chromosome"/>
</dbReference>
<evidence type="ECO:0000256" key="7">
    <source>
        <dbReference type="ARBA" id="ARBA00022660"/>
    </source>
</evidence>
<evidence type="ECO:0000256" key="15">
    <source>
        <dbReference type="ARBA" id="ARBA00023014"/>
    </source>
</evidence>
<dbReference type="RefSeq" id="WP_239678404.1">
    <property type="nucleotide sequence ID" value="NZ_CP070499.1"/>
</dbReference>
<protein>
    <recommendedName>
        <fullName evidence="4">Cytochrome bc1 complex Rieske iron-sulfur subunit</fullName>
    </recommendedName>
    <alternativeName>
        <fullName evidence="18">Cytochrome bc1 reductase complex subunit QcrA</fullName>
    </alternativeName>
    <alternativeName>
        <fullName evidence="19">Rieske iron-sulfur protein</fullName>
    </alternativeName>
</protein>
<dbReference type="InterPro" id="IPR017941">
    <property type="entry name" value="Rieske_2Fe-2S"/>
</dbReference>
<evidence type="ECO:0000256" key="9">
    <source>
        <dbReference type="ARBA" id="ARBA00022714"/>
    </source>
</evidence>
<keyword evidence="16 21" id="KW-0472">Membrane</keyword>
<dbReference type="PANTHER" id="PTHR10134">
    <property type="entry name" value="CYTOCHROME B-C1 COMPLEX SUBUNIT RIESKE, MITOCHONDRIAL"/>
    <property type="match status" value="1"/>
</dbReference>
<evidence type="ECO:0000256" key="20">
    <source>
        <dbReference type="SAM" id="MobiDB-lite"/>
    </source>
</evidence>
<dbReference type="GO" id="GO:0004497">
    <property type="term" value="F:monooxygenase activity"/>
    <property type="evidence" value="ECO:0007669"/>
    <property type="project" value="UniProtKB-ARBA"/>
</dbReference>
<dbReference type="GO" id="GO:0016705">
    <property type="term" value="F:oxidoreductase activity, acting on paired donors, with incorporation or reduction of molecular oxygen"/>
    <property type="evidence" value="ECO:0007669"/>
    <property type="project" value="UniProtKB-ARBA"/>
</dbReference>
<evidence type="ECO:0000256" key="13">
    <source>
        <dbReference type="ARBA" id="ARBA00023002"/>
    </source>
</evidence>
<feature type="compositionally biased region" description="Polar residues" evidence="20">
    <location>
        <begin position="1"/>
        <end position="10"/>
    </location>
</feature>
<evidence type="ECO:0000256" key="17">
    <source>
        <dbReference type="ARBA" id="ARBA00023157"/>
    </source>
</evidence>
<dbReference type="CDD" id="cd03467">
    <property type="entry name" value="Rieske"/>
    <property type="match status" value="1"/>
</dbReference>
<keyword evidence="11" id="KW-0249">Electron transport</keyword>
<dbReference type="GO" id="GO:0046872">
    <property type="term" value="F:metal ion binding"/>
    <property type="evidence" value="ECO:0007669"/>
    <property type="project" value="UniProtKB-KW"/>
</dbReference>
<feature type="transmembrane region" description="Helical" evidence="21">
    <location>
        <begin position="110"/>
        <end position="133"/>
    </location>
</feature>
<feature type="transmembrane region" description="Helical" evidence="21">
    <location>
        <begin position="74"/>
        <end position="98"/>
    </location>
</feature>
<evidence type="ECO:0000256" key="8">
    <source>
        <dbReference type="ARBA" id="ARBA00022692"/>
    </source>
</evidence>
<evidence type="ECO:0000256" key="2">
    <source>
        <dbReference type="ARBA" id="ARBA00004651"/>
    </source>
</evidence>
<keyword evidence="7" id="KW-0679">Respiratory chain</keyword>
<organism evidence="23 24">
    <name type="scientific">Natronosporangium hydrolyticum</name>
    <dbReference type="NCBI Taxonomy" id="2811111"/>
    <lineage>
        <taxon>Bacteria</taxon>
        <taxon>Bacillati</taxon>
        <taxon>Actinomycetota</taxon>
        <taxon>Actinomycetes</taxon>
        <taxon>Micromonosporales</taxon>
        <taxon>Micromonosporaceae</taxon>
        <taxon>Natronosporangium</taxon>
    </lineage>
</organism>
<name>A0A895YQ05_9ACTN</name>
<evidence type="ECO:0000256" key="21">
    <source>
        <dbReference type="SAM" id="Phobius"/>
    </source>
</evidence>
<dbReference type="AlphaFoldDB" id="A0A895YQ05"/>
<dbReference type="SUPFAM" id="SSF50022">
    <property type="entry name" value="ISP domain"/>
    <property type="match status" value="1"/>
</dbReference>
<comment type="similarity">
    <text evidence="3">Belongs to the Rieske iron-sulfur protein family.</text>
</comment>
<evidence type="ECO:0000256" key="10">
    <source>
        <dbReference type="ARBA" id="ARBA00022723"/>
    </source>
</evidence>
<keyword evidence="24" id="KW-1185">Reference proteome</keyword>
<sequence length="382" mass="41247">MTVPTQQPTRPENEPGTEVTSAAPAESREVDIHDPRLTRFDLVREGARRDGVEIMLYEPRFEPGSRAERRVVRVIAMLFLLAGAAATAFMVAYIAWPWQYEAGADALSKFYTPVLGVTLAIALFCVGAGIVAWTKKLLPHEVSIEQRHDGPSESDDQTLMGATLGGALEESGLTRRPLLKGALALGLAPFAVVAAAPIVGGLIRDPHDSPHGLPLSPQDYTGFTPLLNNDQPVRLVREDGTPIRPADVSVAGQLTVFPGVPGGATNEFADSPTLLIHLREEDAELLRDNLYEMNDGSMVGNFVAYSKICTHAGCPPSLFEQQTNLLLCPCHQSQFLITDNARPVFGPAARSLPMLPLALDAEGYFVAASDYKVPVGPSFWEL</sequence>
<reference evidence="23" key="1">
    <citation type="submission" date="2021-02" db="EMBL/GenBank/DDBJ databases">
        <title>Natrosporangium hydrolyticum gen. nov., sp. nov, a haloalkaliphilic actinobacterium from a soda solonchak soil.</title>
        <authorList>
            <person name="Sorokin D.Y."/>
            <person name="Khijniak T.V."/>
            <person name="Zakharycheva A.P."/>
            <person name="Boueva O.V."/>
            <person name="Ariskina E.V."/>
            <person name="Hahnke R.L."/>
            <person name="Bunk B."/>
            <person name="Sproer C."/>
            <person name="Schumann P."/>
            <person name="Evtushenko L.I."/>
            <person name="Kublanov I.V."/>
        </authorList>
    </citation>
    <scope>NUCLEOTIDE SEQUENCE</scope>
    <source>
        <strain evidence="23">DSM 106523</strain>
    </source>
</reference>
<proteinExistence type="inferred from homology"/>
<comment type="function">
    <text evidence="1">Iron-sulfur subunit of the cytochrome bc1 complex, an essential component of the respiratory electron transport chain required for ATP synthesis. The bc1 complex catalyzes the oxidation of menaquinol and the reduction of cytochrome c in the respiratory chain. The bc1 complex operates through a Q-cycle mechanism that couples electron transfer to generation of the proton gradient that drives ATP synthesis.</text>
</comment>
<evidence type="ECO:0000256" key="4">
    <source>
        <dbReference type="ARBA" id="ARBA00015816"/>
    </source>
</evidence>
<feature type="domain" description="Rieske" evidence="22">
    <location>
        <begin position="300"/>
        <end position="366"/>
    </location>
</feature>
<evidence type="ECO:0000259" key="22">
    <source>
        <dbReference type="PROSITE" id="PS51296"/>
    </source>
</evidence>
<dbReference type="InterPro" id="IPR014349">
    <property type="entry name" value="Rieske_Fe-S_prot"/>
</dbReference>
<keyword evidence="9" id="KW-0001">2Fe-2S</keyword>
<evidence type="ECO:0000256" key="6">
    <source>
        <dbReference type="ARBA" id="ARBA00022475"/>
    </source>
</evidence>
<comment type="subcellular location">
    <subcellularLocation>
        <location evidence="2">Cell membrane</location>
        <topology evidence="2">Multi-pass membrane protein</topology>
    </subcellularLocation>
</comment>
<feature type="region of interest" description="Disordered" evidence="20">
    <location>
        <begin position="1"/>
        <end position="28"/>
    </location>
</feature>